<dbReference type="CDD" id="cd17535">
    <property type="entry name" value="REC_NarL-like"/>
    <property type="match status" value="1"/>
</dbReference>
<dbReference type="AlphaFoldDB" id="A0A4V2WMB8"/>
<dbReference type="PANTHER" id="PTHR43214">
    <property type="entry name" value="TWO-COMPONENT RESPONSE REGULATOR"/>
    <property type="match status" value="1"/>
</dbReference>
<dbReference type="GO" id="GO:0006355">
    <property type="term" value="P:regulation of DNA-templated transcription"/>
    <property type="evidence" value="ECO:0007669"/>
    <property type="project" value="InterPro"/>
</dbReference>
<dbReference type="InterPro" id="IPR000792">
    <property type="entry name" value="Tscrpt_reg_LuxR_C"/>
</dbReference>
<dbReference type="InterPro" id="IPR011006">
    <property type="entry name" value="CheY-like_superfamily"/>
</dbReference>
<feature type="domain" description="HTH luxR-type" evidence="4">
    <location>
        <begin position="151"/>
        <end position="216"/>
    </location>
</feature>
<dbReference type="Pfam" id="PF00196">
    <property type="entry name" value="GerE"/>
    <property type="match status" value="1"/>
</dbReference>
<evidence type="ECO:0000256" key="3">
    <source>
        <dbReference type="PROSITE-ProRule" id="PRU00169"/>
    </source>
</evidence>
<reference evidence="6 7" key="1">
    <citation type="submission" date="2019-03" db="EMBL/GenBank/DDBJ databases">
        <authorList>
            <person name="Kim M.K.M."/>
        </authorList>
    </citation>
    <scope>NUCLEOTIDE SEQUENCE [LARGE SCALE GENOMIC DNA]</scope>
    <source>
        <strain evidence="6 7">17J68-15</strain>
    </source>
</reference>
<dbReference type="PROSITE" id="PS50110">
    <property type="entry name" value="RESPONSE_REGULATORY"/>
    <property type="match status" value="1"/>
</dbReference>
<dbReference type="InterPro" id="IPR039420">
    <property type="entry name" value="WalR-like"/>
</dbReference>
<dbReference type="GO" id="GO:0003677">
    <property type="term" value="F:DNA binding"/>
    <property type="evidence" value="ECO:0007669"/>
    <property type="project" value="UniProtKB-KW"/>
</dbReference>
<accession>A0A4V2WMB8</accession>
<dbReference type="SMART" id="SM00448">
    <property type="entry name" value="REC"/>
    <property type="match status" value="1"/>
</dbReference>
<dbReference type="SUPFAM" id="SSF46894">
    <property type="entry name" value="C-terminal effector domain of the bipartite response regulators"/>
    <property type="match status" value="1"/>
</dbReference>
<dbReference type="Proteomes" id="UP000295164">
    <property type="component" value="Unassembled WGS sequence"/>
</dbReference>
<dbReference type="EMBL" id="SKFH01000033">
    <property type="protein sequence ID" value="TCZ67704.1"/>
    <property type="molecule type" value="Genomic_DNA"/>
</dbReference>
<keyword evidence="2" id="KW-0238">DNA-binding</keyword>
<evidence type="ECO:0000256" key="1">
    <source>
        <dbReference type="ARBA" id="ARBA00022553"/>
    </source>
</evidence>
<name>A0A4V2WMB8_9BACT</name>
<evidence type="ECO:0000259" key="4">
    <source>
        <dbReference type="PROSITE" id="PS50043"/>
    </source>
</evidence>
<evidence type="ECO:0000256" key="2">
    <source>
        <dbReference type="ARBA" id="ARBA00023125"/>
    </source>
</evidence>
<dbReference type="SMART" id="SM00421">
    <property type="entry name" value="HTH_LUXR"/>
    <property type="match status" value="1"/>
</dbReference>
<dbReference type="Gene3D" id="3.40.50.2300">
    <property type="match status" value="1"/>
</dbReference>
<evidence type="ECO:0000313" key="6">
    <source>
        <dbReference type="EMBL" id="TCZ67704.1"/>
    </source>
</evidence>
<sequence length="220" mass="24192">MKKNKTIQIALADDHVLLRNALARLIGGFEGCGVLHESGDGTELLEKLRAGKVPDVVLLDLNMPQMNGYDTAAALQAEFPQVNTLMLTMYDSELALIRLLQLGVKGFIKKDAPPSELRSAIDSVMGTGYYYSAQTAGKLANVFRLQAQDRPAGQHTVLTTQELRFLELVCSDRTYKEIAMEMKLTPRSVDVLRDALFFKLDVKSRVGLAMLAVKHGLVVG</sequence>
<gene>
    <name evidence="6" type="ORF">E0486_15190</name>
</gene>
<organism evidence="6 7">
    <name type="scientific">Flaviaesturariibacter aridisoli</name>
    <dbReference type="NCBI Taxonomy" id="2545761"/>
    <lineage>
        <taxon>Bacteria</taxon>
        <taxon>Pseudomonadati</taxon>
        <taxon>Bacteroidota</taxon>
        <taxon>Chitinophagia</taxon>
        <taxon>Chitinophagales</taxon>
        <taxon>Chitinophagaceae</taxon>
        <taxon>Flaviaestuariibacter</taxon>
    </lineage>
</organism>
<dbReference type="PROSITE" id="PS50043">
    <property type="entry name" value="HTH_LUXR_2"/>
    <property type="match status" value="1"/>
</dbReference>
<evidence type="ECO:0000259" key="5">
    <source>
        <dbReference type="PROSITE" id="PS50110"/>
    </source>
</evidence>
<keyword evidence="7" id="KW-1185">Reference proteome</keyword>
<evidence type="ECO:0000313" key="7">
    <source>
        <dbReference type="Proteomes" id="UP000295164"/>
    </source>
</evidence>
<dbReference type="Pfam" id="PF00072">
    <property type="entry name" value="Response_reg"/>
    <property type="match status" value="1"/>
</dbReference>
<dbReference type="InterPro" id="IPR016032">
    <property type="entry name" value="Sig_transdc_resp-reg_C-effctor"/>
</dbReference>
<proteinExistence type="predicted"/>
<comment type="caution">
    <text evidence="6">The sequence shown here is derived from an EMBL/GenBank/DDBJ whole genome shotgun (WGS) entry which is preliminary data.</text>
</comment>
<feature type="modified residue" description="4-aspartylphosphate" evidence="3">
    <location>
        <position position="60"/>
    </location>
</feature>
<protein>
    <submittedName>
        <fullName evidence="6">Response regulator transcription factor</fullName>
    </submittedName>
</protein>
<dbReference type="OrthoDB" id="9797341at2"/>
<dbReference type="InterPro" id="IPR001789">
    <property type="entry name" value="Sig_transdc_resp-reg_receiver"/>
</dbReference>
<keyword evidence="1 3" id="KW-0597">Phosphoprotein</keyword>
<dbReference type="InterPro" id="IPR058245">
    <property type="entry name" value="NreC/VraR/RcsB-like_REC"/>
</dbReference>
<dbReference type="PROSITE" id="PS00622">
    <property type="entry name" value="HTH_LUXR_1"/>
    <property type="match status" value="1"/>
</dbReference>
<feature type="domain" description="Response regulatory" evidence="5">
    <location>
        <begin position="8"/>
        <end position="125"/>
    </location>
</feature>
<dbReference type="RefSeq" id="WP_131853299.1">
    <property type="nucleotide sequence ID" value="NZ_SKFH01000033.1"/>
</dbReference>
<dbReference type="GO" id="GO:0000160">
    <property type="term" value="P:phosphorelay signal transduction system"/>
    <property type="evidence" value="ECO:0007669"/>
    <property type="project" value="InterPro"/>
</dbReference>
<dbReference type="SUPFAM" id="SSF52172">
    <property type="entry name" value="CheY-like"/>
    <property type="match status" value="1"/>
</dbReference>